<proteinExistence type="predicted"/>
<dbReference type="GO" id="GO:0010181">
    <property type="term" value="F:FMN binding"/>
    <property type="evidence" value="ECO:0007669"/>
    <property type="project" value="TreeGrafter"/>
</dbReference>
<sequence>MIRLLGLSGSLRADSYNTALLEAARELLPEGVDLEVATPHGIPLYDGDLEEKQGVPAAAEALKDKVAACDGLILCTPEYNHSIPGVLKNTIDWLSRPGKDQARVFGGRPVALLGASPGGFGTVLAQNAWLPVFRILGLRYWSGMELMVSGAHKVFDDQGRLQDEKVRDLLGKHLAGFTDFVRG</sequence>
<accession>A0A087MJ58</accession>
<comment type="caution">
    <text evidence="4">The sequence shown here is derived from an EMBL/GenBank/DDBJ whole genome shotgun (WGS) entry which is preliminary data.</text>
</comment>
<organism evidence="4 5">
    <name type="scientific">Arenimonas donghaensis DSM 18148 = HO3-R19</name>
    <dbReference type="NCBI Taxonomy" id="1121014"/>
    <lineage>
        <taxon>Bacteria</taxon>
        <taxon>Pseudomonadati</taxon>
        <taxon>Pseudomonadota</taxon>
        <taxon>Gammaproteobacteria</taxon>
        <taxon>Lysobacterales</taxon>
        <taxon>Lysobacteraceae</taxon>
        <taxon>Arenimonas</taxon>
    </lineage>
</organism>
<keyword evidence="5" id="KW-1185">Reference proteome</keyword>
<dbReference type="STRING" id="1121014.N788_12345"/>
<dbReference type="SUPFAM" id="SSF52218">
    <property type="entry name" value="Flavoproteins"/>
    <property type="match status" value="1"/>
</dbReference>
<dbReference type="PATRIC" id="fig|1121014.3.peg.1224"/>
<keyword evidence="2" id="KW-0285">Flavoprotein</keyword>
<dbReference type="Gene3D" id="3.40.50.360">
    <property type="match status" value="1"/>
</dbReference>
<dbReference type="InterPro" id="IPR029039">
    <property type="entry name" value="Flavoprotein-like_sf"/>
</dbReference>
<dbReference type="Pfam" id="PF03358">
    <property type="entry name" value="FMN_red"/>
    <property type="match status" value="1"/>
</dbReference>
<evidence type="ECO:0000256" key="1">
    <source>
        <dbReference type="ARBA" id="ARBA00001917"/>
    </source>
</evidence>
<dbReference type="PANTHER" id="PTHR30543:SF21">
    <property type="entry name" value="NAD(P)H-DEPENDENT FMN REDUCTASE LOT6"/>
    <property type="match status" value="1"/>
</dbReference>
<keyword evidence="2" id="KW-0288">FMN</keyword>
<evidence type="ECO:0000313" key="5">
    <source>
        <dbReference type="Proteomes" id="UP000029085"/>
    </source>
</evidence>
<evidence type="ECO:0000313" key="4">
    <source>
        <dbReference type="EMBL" id="KFL36911.1"/>
    </source>
</evidence>
<protein>
    <recommendedName>
        <fullName evidence="3">NADPH-dependent FMN reductase-like domain-containing protein</fullName>
    </recommendedName>
</protein>
<dbReference type="InterPro" id="IPR050712">
    <property type="entry name" value="NAD(P)H-dep_reductase"/>
</dbReference>
<dbReference type="InterPro" id="IPR005025">
    <property type="entry name" value="FMN_Rdtase-like_dom"/>
</dbReference>
<comment type="cofactor">
    <cofactor evidence="1">
        <name>FMN</name>
        <dbReference type="ChEBI" id="CHEBI:58210"/>
    </cofactor>
</comment>
<dbReference type="OrthoDB" id="9812295at2"/>
<reference evidence="4 5" key="2">
    <citation type="journal article" date="2015" name="Stand. Genomic Sci.">
        <title>High quality draft genomic sequence of Arenimonas donghaensis DSM 18148(T).</title>
        <authorList>
            <person name="Chen F."/>
            <person name="Wang H."/>
            <person name="Cao Y."/>
            <person name="Li X."/>
            <person name="Wang G."/>
        </authorList>
    </citation>
    <scope>NUCLEOTIDE SEQUENCE [LARGE SCALE GENOMIC DNA]</scope>
    <source>
        <strain evidence="4 5">HO3-R19</strain>
    </source>
</reference>
<name>A0A087MJ58_9GAMM</name>
<dbReference type="EMBL" id="AVCJ01000011">
    <property type="protein sequence ID" value="KFL36911.1"/>
    <property type="molecule type" value="Genomic_DNA"/>
</dbReference>
<dbReference type="PANTHER" id="PTHR30543">
    <property type="entry name" value="CHROMATE REDUCTASE"/>
    <property type="match status" value="1"/>
</dbReference>
<gene>
    <name evidence="4" type="ORF">N788_12345</name>
</gene>
<dbReference type="AlphaFoldDB" id="A0A087MJ58"/>
<evidence type="ECO:0000259" key="3">
    <source>
        <dbReference type="Pfam" id="PF03358"/>
    </source>
</evidence>
<feature type="domain" description="NADPH-dependent FMN reductase-like" evidence="3">
    <location>
        <begin position="3"/>
        <end position="152"/>
    </location>
</feature>
<dbReference type="GO" id="GO:0005829">
    <property type="term" value="C:cytosol"/>
    <property type="evidence" value="ECO:0007669"/>
    <property type="project" value="TreeGrafter"/>
</dbReference>
<dbReference type="GO" id="GO:0016491">
    <property type="term" value="F:oxidoreductase activity"/>
    <property type="evidence" value="ECO:0007669"/>
    <property type="project" value="InterPro"/>
</dbReference>
<dbReference type="RefSeq" id="WP_034222539.1">
    <property type="nucleotide sequence ID" value="NZ_AVCJ01000011.1"/>
</dbReference>
<dbReference type="Proteomes" id="UP000029085">
    <property type="component" value="Unassembled WGS sequence"/>
</dbReference>
<evidence type="ECO:0000256" key="2">
    <source>
        <dbReference type="ARBA" id="ARBA00022643"/>
    </source>
</evidence>
<reference evidence="5" key="1">
    <citation type="submission" date="2013-08" db="EMBL/GenBank/DDBJ databases">
        <title>Genome sequencing of Arenimonas donghaensis.</title>
        <authorList>
            <person name="Chen F."/>
            <person name="Wang G."/>
        </authorList>
    </citation>
    <scope>NUCLEOTIDE SEQUENCE [LARGE SCALE GENOMIC DNA]</scope>
    <source>
        <strain evidence="5">HO3-R19</strain>
    </source>
</reference>